<dbReference type="SUPFAM" id="SSF53448">
    <property type="entry name" value="Nucleotide-diphospho-sugar transferases"/>
    <property type="match status" value="1"/>
</dbReference>
<reference evidence="4 5" key="1">
    <citation type="submission" date="2016-10" db="EMBL/GenBank/DDBJ databases">
        <authorList>
            <person name="Varghese N."/>
            <person name="Submissions S."/>
        </authorList>
    </citation>
    <scope>NUCLEOTIDE SEQUENCE [LARGE SCALE GENOMIC DNA]</scope>
    <source>
        <strain evidence="4">KHGC19</strain>
        <strain evidence="2 5">WCP15</strain>
    </source>
</reference>
<reference evidence="3" key="2">
    <citation type="submission" date="2016-10" db="EMBL/GenBank/DDBJ databases">
        <authorList>
            <person name="de Groot N.N."/>
        </authorList>
    </citation>
    <scope>NUCLEOTIDE SEQUENCE [LARGE SCALE GENOMIC DNA]</scope>
    <source>
        <strain evidence="3">KHGC19</strain>
    </source>
</reference>
<keyword evidence="3" id="KW-0548">Nucleotidyltransferase</keyword>
<evidence type="ECO:0000259" key="1">
    <source>
        <dbReference type="Pfam" id="PF12804"/>
    </source>
</evidence>
<dbReference type="InterPro" id="IPR029044">
    <property type="entry name" value="Nucleotide-diphossugar_trans"/>
</dbReference>
<dbReference type="CDD" id="cd04182">
    <property type="entry name" value="GT_2_like_f"/>
    <property type="match status" value="1"/>
</dbReference>
<dbReference type="PANTHER" id="PTHR43777">
    <property type="entry name" value="MOLYBDENUM COFACTOR CYTIDYLYLTRANSFERASE"/>
    <property type="match status" value="1"/>
</dbReference>
<dbReference type="PANTHER" id="PTHR43777:SF1">
    <property type="entry name" value="MOLYBDENUM COFACTOR CYTIDYLYLTRANSFERASE"/>
    <property type="match status" value="1"/>
</dbReference>
<evidence type="ECO:0000313" key="4">
    <source>
        <dbReference type="Proteomes" id="UP000199128"/>
    </source>
</evidence>
<dbReference type="Pfam" id="PF12804">
    <property type="entry name" value="NTP_transf_3"/>
    <property type="match status" value="1"/>
</dbReference>
<feature type="domain" description="MobA-like NTP transferase" evidence="1">
    <location>
        <begin position="7"/>
        <end position="170"/>
    </location>
</feature>
<evidence type="ECO:0000313" key="3">
    <source>
        <dbReference type="EMBL" id="SER63347.1"/>
    </source>
</evidence>
<evidence type="ECO:0000313" key="5">
    <source>
        <dbReference type="Proteomes" id="UP000199135"/>
    </source>
</evidence>
<dbReference type="AlphaFoldDB" id="A0A1H9QSI8"/>
<sequence>MRGRISGLVLAAGLSSRMGSYKPLMPLRGRTVIENTVDSLLEGGASDVVVVLGFRGAEVERLLRRRYSDSELRLVYNREFATTDMLHSIKLGLASLPDCEAFFLLPGDMPVVDRQTFFLLRCAMPWDRPAIVFPTLGGYRKHPPLIDARFVAAIRDYAGPDGLRGFWRLHEDAVVTVPVDDRGCWCDLDTFEQYRDCVRLYQ</sequence>
<dbReference type="Gene3D" id="3.90.550.10">
    <property type="entry name" value="Spore Coat Polysaccharide Biosynthesis Protein SpsA, Chain A"/>
    <property type="match status" value="1"/>
</dbReference>
<dbReference type="EMBL" id="FOGP01000006">
    <property type="protein sequence ID" value="SER63347.1"/>
    <property type="molecule type" value="Genomic_DNA"/>
</dbReference>
<dbReference type="EMBL" id="FNWT01000002">
    <property type="protein sequence ID" value="SEH44303.1"/>
    <property type="molecule type" value="Genomic_DNA"/>
</dbReference>
<organism evidence="3 4">
    <name type="scientific">Parafannyhessea umbonata</name>
    <dbReference type="NCBI Taxonomy" id="604330"/>
    <lineage>
        <taxon>Bacteria</taxon>
        <taxon>Bacillati</taxon>
        <taxon>Actinomycetota</taxon>
        <taxon>Coriobacteriia</taxon>
        <taxon>Coriobacteriales</taxon>
        <taxon>Atopobiaceae</taxon>
        <taxon>Parafannyhessea</taxon>
    </lineage>
</organism>
<evidence type="ECO:0000313" key="2">
    <source>
        <dbReference type="EMBL" id="SEH44303.1"/>
    </source>
</evidence>
<name>A0A1H9QSI8_9ACTN</name>
<keyword evidence="5" id="KW-1185">Reference proteome</keyword>
<dbReference type="RefSeq" id="WP_078687089.1">
    <property type="nucleotide sequence ID" value="NZ_FNWT01000002.1"/>
</dbReference>
<gene>
    <name evidence="3" type="ORF">SAMN05216446_1517</name>
    <name evidence="2" type="ORF">SAMN05216447_102213</name>
</gene>
<proteinExistence type="predicted"/>
<dbReference type="Proteomes" id="UP000199135">
    <property type="component" value="Unassembled WGS sequence"/>
</dbReference>
<keyword evidence="3" id="KW-0808">Transferase</keyword>
<protein>
    <submittedName>
        <fullName evidence="3">Molybdenum cofactor cytidylyltransferase</fullName>
    </submittedName>
</protein>
<dbReference type="Proteomes" id="UP000199128">
    <property type="component" value="Unassembled WGS sequence"/>
</dbReference>
<dbReference type="GO" id="GO:0016779">
    <property type="term" value="F:nucleotidyltransferase activity"/>
    <property type="evidence" value="ECO:0007669"/>
    <property type="project" value="UniProtKB-KW"/>
</dbReference>
<dbReference type="InterPro" id="IPR025877">
    <property type="entry name" value="MobA-like_NTP_Trfase"/>
</dbReference>
<accession>A0A1H9QSI8</accession>